<evidence type="ECO:0000313" key="2">
    <source>
        <dbReference type="Proteomes" id="UP000199071"/>
    </source>
</evidence>
<protein>
    <submittedName>
        <fullName evidence="1">Uncharacterized protein</fullName>
    </submittedName>
</protein>
<proteinExistence type="predicted"/>
<dbReference type="EMBL" id="FMXQ01000001">
    <property type="protein sequence ID" value="SDB06207.1"/>
    <property type="molecule type" value="Genomic_DNA"/>
</dbReference>
<accession>A0A1G6ACR1</accession>
<reference evidence="1 2" key="1">
    <citation type="submission" date="2016-10" db="EMBL/GenBank/DDBJ databases">
        <authorList>
            <person name="de Groot N.N."/>
        </authorList>
    </citation>
    <scope>NUCLEOTIDE SEQUENCE [LARGE SCALE GENOMIC DNA]</scope>
    <source>
        <strain evidence="1 2">ATCC 35022</strain>
    </source>
</reference>
<dbReference type="RefSeq" id="WP_090874575.1">
    <property type="nucleotide sequence ID" value="NZ_FMXQ01000001.1"/>
</dbReference>
<dbReference type="AlphaFoldDB" id="A0A1G6ACR1"/>
<name>A0A1G6ACR1_9HYPH</name>
<gene>
    <name evidence="1" type="ORF">SAMN02982931_00457</name>
</gene>
<sequence>MSYRIPIGPAAALFEEGAYDMFPAPAERVTRFADTPVAFIKDTDAIRLAPADEMPARPTEGRKYH</sequence>
<dbReference type="Proteomes" id="UP000199071">
    <property type="component" value="Unassembled WGS sequence"/>
</dbReference>
<evidence type="ECO:0000313" key="1">
    <source>
        <dbReference type="EMBL" id="SDB06207.1"/>
    </source>
</evidence>
<keyword evidence="2" id="KW-1185">Reference proteome</keyword>
<organism evidence="1 2">
    <name type="scientific">Bauldia litoralis</name>
    <dbReference type="NCBI Taxonomy" id="665467"/>
    <lineage>
        <taxon>Bacteria</taxon>
        <taxon>Pseudomonadati</taxon>
        <taxon>Pseudomonadota</taxon>
        <taxon>Alphaproteobacteria</taxon>
        <taxon>Hyphomicrobiales</taxon>
        <taxon>Kaistiaceae</taxon>
        <taxon>Bauldia</taxon>
    </lineage>
</organism>